<proteinExistence type="predicted"/>
<name>A0ABY1WU82_9GAMM</name>
<evidence type="ECO:0000313" key="3">
    <source>
        <dbReference type="Proteomes" id="UP000292544"/>
    </source>
</evidence>
<evidence type="ECO:0000256" key="1">
    <source>
        <dbReference type="SAM" id="Phobius"/>
    </source>
</evidence>
<evidence type="ECO:0000313" key="2">
    <source>
        <dbReference type="EMBL" id="TAA48295.1"/>
    </source>
</evidence>
<feature type="transmembrane region" description="Helical" evidence="1">
    <location>
        <begin position="85"/>
        <end position="104"/>
    </location>
</feature>
<organism evidence="2 3">
    <name type="scientific">Corallincola spongiicola</name>
    <dbReference type="NCBI Taxonomy" id="2520508"/>
    <lineage>
        <taxon>Bacteria</taxon>
        <taxon>Pseudomonadati</taxon>
        <taxon>Pseudomonadota</taxon>
        <taxon>Gammaproteobacteria</taxon>
        <taxon>Alteromonadales</taxon>
        <taxon>Psychromonadaceae</taxon>
        <taxon>Corallincola</taxon>
    </lineage>
</organism>
<reference evidence="3" key="1">
    <citation type="submission" date="2019-02" db="EMBL/GenBank/DDBJ databases">
        <title>Draft genome sequence of Muricauda sp. 176CP4-71.</title>
        <authorList>
            <person name="Park J.-S."/>
        </authorList>
    </citation>
    <scope>NUCLEOTIDE SEQUENCE [LARGE SCALE GENOMIC DNA]</scope>
    <source>
        <strain evidence="3">176GS2-150</strain>
    </source>
</reference>
<keyword evidence="1" id="KW-1133">Transmembrane helix</keyword>
<dbReference type="Proteomes" id="UP000292544">
    <property type="component" value="Unassembled WGS sequence"/>
</dbReference>
<sequence>MQGRTNTLLGIFMSEEKLSGWIVRATCGSYLAFGLLVVVIYTVVTIGESRSFSPFAVKALVISLLYIVSVYLVATLPSKSVKRRLWSWGYSAAFHTSLLVYFSLAANLGAFVLLLLLAEVVIASLVLLGLYQVMKVVRHSRNA</sequence>
<gene>
    <name evidence="2" type="ORF">EXY25_03420</name>
</gene>
<protein>
    <submittedName>
        <fullName evidence="2">Uncharacterized protein</fullName>
    </submittedName>
</protein>
<comment type="caution">
    <text evidence="2">The sequence shown here is derived from an EMBL/GenBank/DDBJ whole genome shotgun (WGS) entry which is preliminary data.</text>
</comment>
<feature type="transmembrane region" description="Helical" evidence="1">
    <location>
        <begin position="55"/>
        <end position="73"/>
    </location>
</feature>
<dbReference type="EMBL" id="SHLY01000001">
    <property type="protein sequence ID" value="TAA48295.1"/>
    <property type="molecule type" value="Genomic_DNA"/>
</dbReference>
<dbReference type="RefSeq" id="WP_130565715.1">
    <property type="nucleotide sequence ID" value="NZ_SHLY01000001.1"/>
</dbReference>
<feature type="transmembrane region" description="Helical" evidence="1">
    <location>
        <begin position="110"/>
        <end position="131"/>
    </location>
</feature>
<accession>A0ABY1WU82</accession>
<keyword evidence="1" id="KW-0812">Transmembrane</keyword>
<feature type="transmembrane region" description="Helical" evidence="1">
    <location>
        <begin position="21"/>
        <end position="43"/>
    </location>
</feature>
<keyword evidence="1" id="KW-0472">Membrane</keyword>
<keyword evidence="3" id="KW-1185">Reference proteome</keyword>